<name>A0ABS3MWI9_9BACI</name>
<accession>A0ABS3MWI9</accession>
<protein>
    <submittedName>
        <fullName evidence="1">Uncharacterized protein</fullName>
    </submittedName>
</protein>
<sequence length="56" mass="6818">MKEKNDIICEETDYLHHMLNEQITRICVKEEEERMKEELEGNDRYSIDMLNNTVDK</sequence>
<proteinExistence type="predicted"/>
<reference evidence="1 2" key="1">
    <citation type="submission" date="2021-03" db="EMBL/GenBank/DDBJ databases">
        <title>Whole genome sequence of Metabacillus bambusae BG109.</title>
        <authorList>
            <person name="Jeong J.W."/>
        </authorList>
    </citation>
    <scope>NUCLEOTIDE SEQUENCE [LARGE SCALE GENOMIC DNA]</scope>
    <source>
        <strain evidence="1 2">BG109</strain>
    </source>
</reference>
<dbReference type="Proteomes" id="UP000663981">
    <property type="component" value="Unassembled WGS sequence"/>
</dbReference>
<dbReference type="RefSeq" id="WP_207974929.1">
    <property type="nucleotide sequence ID" value="NZ_JAGDEL010000001.1"/>
</dbReference>
<organism evidence="1 2">
    <name type="scientific">Metabacillus bambusae</name>
    <dbReference type="NCBI Taxonomy" id="2795218"/>
    <lineage>
        <taxon>Bacteria</taxon>
        <taxon>Bacillati</taxon>
        <taxon>Bacillota</taxon>
        <taxon>Bacilli</taxon>
        <taxon>Bacillales</taxon>
        <taxon>Bacillaceae</taxon>
        <taxon>Metabacillus</taxon>
    </lineage>
</organism>
<comment type="caution">
    <text evidence="1">The sequence shown here is derived from an EMBL/GenBank/DDBJ whole genome shotgun (WGS) entry which is preliminary data.</text>
</comment>
<gene>
    <name evidence="1" type="ORF">I7822_00940</name>
</gene>
<evidence type="ECO:0000313" key="1">
    <source>
        <dbReference type="EMBL" id="MBO1510260.1"/>
    </source>
</evidence>
<dbReference type="EMBL" id="JAGDEL010000001">
    <property type="protein sequence ID" value="MBO1510260.1"/>
    <property type="molecule type" value="Genomic_DNA"/>
</dbReference>
<evidence type="ECO:0000313" key="2">
    <source>
        <dbReference type="Proteomes" id="UP000663981"/>
    </source>
</evidence>
<keyword evidence="2" id="KW-1185">Reference proteome</keyword>